<name>A0A6A5UKL8_9PLEO</name>
<organism evidence="1 2">
    <name type="scientific">Byssothecium circinans</name>
    <dbReference type="NCBI Taxonomy" id="147558"/>
    <lineage>
        <taxon>Eukaryota</taxon>
        <taxon>Fungi</taxon>
        <taxon>Dikarya</taxon>
        <taxon>Ascomycota</taxon>
        <taxon>Pezizomycotina</taxon>
        <taxon>Dothideomycetes</taxon>
        <taxon>Pleosporomycetidae</taxon>
        <taxon>Pleosporales</taxon>
        <taxon>Massarineae</taxon>
        <taxon>Massarinaceae</taxon>
        <taxon>Byssothecium</taxon>
    </lineage>
</organism>
<dbReference type="EMBL" id="ML976977">
    <property type="protein sequence ID" value="KAF1963456.1"/>
    <property type="molecule type" value="Genomic_DNA"/>
</dbReference>
<reference evidence="1" key="1">
    <citation type="journal article" date="2020" name="Stud. Mycol.">
        <title>101 Dothideomycetes genomes: a test case for predicting lifestyles and emergence of pathogens.</title>
        <authorList>
            <person name="Haridas S."/>
            <person name="Albert R."/>
            <person name="Binder M."/>
            <person name="Bloem J."/>
            <person name="Labutti K."/>
            <person name="Salamov A."/>
            <person name="Andreopoulos B."/>
            <person name="Baker S."/>
            <person name="Barry K."/>
            <person name="Bills G."/>
            <person name="Bluhm B."/>
            <person name="Cannon C."/>
            <person name="Castanera R."/>
            <person name="Culley D."/>
            <person name="Daum C."/>
            <person name="Ezra D."/>
            <person name="Gonzalez J."/>
            <person name="Henrissat B."/>
            <person name="Kuo A."/>
            <person name="Liang C."/>
            <person name="Lipzen A."/>
            <person name="Lutzoni F."/>
            <person name="Magnuson J."/>
            <person name="Mondo S."/>
            <person name="Nolan M."/>
            <person name="Ohm R."/>
            <person name="Pangilinan J."/>
            <person name="Park H.-J."/>
            <person name="Ramirez L."/>
            <person name="Alfaro M."/>
            <person name="Sun H."/>
            <person name="Tritt A."/>
            <person name="Yoshinaga Y."/>
            <person name="Zwiers L.-H."/>
            <person name="Turgeon B."/>
            <person name="Goodwin S."/>
            <person name="Spatafora J."/>
            <person name="Crous P."/>
            <person name="Grigoriev I."/>
        </authorList>
    </citation>
    <scope>NUCLEOTIDE SEQUENCE</scope>
    <source>
        <strain evidence="1">CBS 675.92</strain>
    </source>
</reference>
<keyword evidence="2" id="KW-1185">Reference proteome</keyword>
<accession>A0A6A5UKL8</accession>
<evidence type="ECO:0000313" key="1">
    <source>
        <dbReference type="EMBL" id="KAF1963456.1"/>
    </source>
</evidence>
<protein>
    <submittedName>
        <fullName evidence="1">Uncharacterized protein</fullName>
    </submittedName>
</protein>
<dbReference type="OrthoDB" id="5430319at2759"/>
<dbReference type="AlphaFoldDB" id="A0A6A5UKL8"/>
<proteinExistence type="predicted"/>
<sequence>MGEQFTKDLRSRLEHQNFNDLLVDPEYIDELKRNPPELSKTSLENLNEIVKRDITLADIIDKIQKLSP</sequence>
<evidence type="ECO:0000313" key="2">
    <source>
        <dbReference type="Proteomes" id="UP000800035"/>
    </source>
</evidence>
<dbReference type="Proteomes" id="UP000800035">
    <property type="component" value="Unassembled WGS sequence"/>
</dbReference>
<gene>
    <name evidence="1" type="ORF">CC80DRAFT_541389</name>
</gene>